<feature type="compositionally biased region" description="Pro residues" evidence="5">
    <location>
        <begin position="429"/>
        <end position="443"/>
    </location>
</feature>
<dbReference type="Proteomes" id="UP000886653">
    <property type="component" value="Unassembled WGS sequence"/>
</dbReference>
<feature type="compositionally biased region" description="Low complexity" evidence="5">
    <location>
        <begin position="78"/>
        <end position="108"/>
    </location>
</feature>
<evidence type="ECO:0000256" key="6">
    <source>
        <dbReference type="SAM" id="Phobius"/>
    </source>
</evidence>
<dbReference type="PANTHER" id="PTHR39469:SF1">
    <property type="entry name" value="DUF4203 DOMAIN-CONTAINING PROTEIN"/>
    <property type="match status" value="1"/>
</dbReference>
<feature type="transmembrane region" description="Helical" evidence="6">
    <location>
        <begin position="264"/>
        <end position="282"/>
    </location>
</feature>
<feature type="transmembrane region" description="Helical" evidence="6">
    <location>
        <begin position="125"/>
        <end position="146"/>
    </location>
</feature>
<comment type="subcellular location">
    <subcellularLocation>
        <location evidence="1">Membrane</location>
        <topology evidence="1">Multi-pass membrane protein</topology>
    </subcellularLocation>
</comment>
<feature type="transmembrane region" description="Helical" evidence="6">
    <location>
        <begin position="240"/>
        <end position="257"/>
    </location>
</feature>
<accession>A0A9P6TCB5</accession>
<evidence type="ECO:0000256" key="2">
    <source>
        <dbReference type="ARBA" id="ARBA00022692"/>
    </source>
</evidence>
<feature type="compositionally biased region" description="Polar residues" evidence="5">
    <location>
        <begin position="531"/>
        <end position="572"/>
    </location>
</feature>
<feature type="compositionally biased region" description="Basic and acidic residues" evidence="5">
    <location>
        <begin position="785"/>
        <end position="795"/>
    </location>
</feature>
<feature type="transmembrane region" description="Helical" evidence="6">
    <location>
        <begin position="294"/>
        <end position="314"/>
    </location>
</feature>
<evidence type="ECO:0000256" key="7">
    <source>
        <dbReference type="SAM" id="SignalP"/>
    </source>
</evidence>
<dbReference type="PANTHER" id="PTHR39469">
    <property type="entry name" value="CHROMOSOME 1, WHOLE GENOME SHOTGUN SEQUENCE"/>
    <property type="match status" value="1"/>
</dbReference>
<feature type="transmembrane region" description="Helical" evidence="6">
    <location>
        <begin position="326"/>
        <end position="349"/>
    </location>
</feature>
<feature type="compositionally biased region" description="Polar residues" evidence="5">
    <location>
        <begin position="756"/>
        <end position="773"/>
    </location>
</feature>
<feature type="transmembrane region" description="Helical" evidence="6">
    <location>
        <begin position="187"/>
        <end position="208"/>
    </location>
</feature>
<feature type="signal peptide" evidence="7">
    <location>
        <begin position="1"/>
        <end position="33"/>
    </location>
</feature>
<feature type="compositionally biased region" description="Polar residues" evidence="5">
    <location>
        <begin position="59"/>
        <end position="77"/>
    </location>
</feature>
<evidence type="ECO:0000259" key="8">
    <source>
        <dbReference type="Pfam" id="PF13886"/>
    </source>
</evidence>
<evidence type="ECO:0000256" key="5">
    <source>
        <dbReference type="SAM" id="MobiDB-lite"/>
    </source>
</evidence>
<dbReference type="OrthoDB" id="102260at2759"/>
<keyword evidence="7" id="KW-0732">Signal</keyword>
<sequence length="795" mass="86378">MLDILLPRPAPTTRLVFLFLLLSFFFFFSSSLAQLTNNAITPATTPTPLTTPTPATNLSHSVSARPPTSTGTLHATQSSPTTLVPTTASTSTSSAPAAAATTATSSPMPTLNDQDRLVLHTHLTAPFGILGALLILSGTPMAFWGGRNRWSSYFLTGAYVAAIVVMVPILRFGVIDQDPHPTNVVQGMFILACVVAALAAGGVSVIFWKGTRYLVGAAGGFVLSLFILSLRNNVLIRPPGLRWIVIIATTTIGFVFATIPQISLYVTVVSTAIMGSAAVMIGVDCFTSGGLKEYWIYILGFGQIFPALNGYFPLTITMQVAHSKTFAHYLLAELGVMAGLCLMGAAVQWRLLEVIHQKVRILRQMDRERAMVEEAAAYRQSMALDADLSTWEKRYGPDADGDESTAFAPSPRPHLHNRKSSQLSLIPNTTPPPAAFSPRPRPFLPGIESGTGIAASMGMADGLRSPQPSDGLLSSNSLASPRSPVFIQEQPQLVTQQREALEEIEAKMRTLEEVRQMRVSVEKLRFELSNSSPPAIADSTPSKPSNPTWSEAPRTSPNAPVVFNENQTNTSGPAPILRPRQSMPIDGLRRQSLATGSPIDYERYGAERRVGRPPGAPMNWTKRMTMVDLRDPADASGRPLPLEDLDRLRGMTQVGPSRLITAGEPQKRPDPVKRRSRVMTIEELDIRHKEAIKRLQGPTTERMARAITDTKTGSGQRPRRPSNQMPHDGNRSTSFEERKHQRTASYAAVYDDPRNGLTSPPIASTRFPSTSSPFAPGVLTTPGATKKDKASWLDY</sequence>
<feature type="chain" id="PRO_5040216192" description="TM7S3/TM198-like domain-containing protein" evidence="7">
    <location>
        <begin position="34"/>
        <end position="795"/>
    </location>
</feature>
<dbReference type="InterPro" id="IPR025256">
    <property type="entry name" value="TM7S3/TM198-like_dom"/>
</dbReference>
<keyword evidence="10" id="KW-1185">Reference proteome</keyword>
<proteinExistence type="predicted"/>
<keyword evidence="2 6" id="KW-0812">Transmembrane</keyword>
<keyword evidence="4 6" id="KW-0472">Membrane</keyword>
<name>A0A9P6TCB5_9BASI</name>
<evidence type="ECO:0000256" key="1">
    <source>
        <dbReference type="ARBA" id="ARBA00004141"/>
    </source>
</evidence>
<evidence type="ECO:0000256" key="3">
    <source>
        <dbReference type="ARBA" id="ARBA00022989"/>
    </source>
</evidence>
<feature type="transmembrane region" description="Helical" evidence="6">
    <location>
        <begin position="213"/>
        <end position="234"/>
    </location>
</feature>
<dbReference type="GO" id="GO:0016020">
    <property type="term" value="C:membrane"/>
    <property type="evidence" value="ECO:0007669"/>
    <property type="project" value="UniProtKB-SubCell"/>
</dbReference>
<keyword evidence="3 6" id="KW-1133">Transmembrane helix</keyword>
<evidence type="ECO:0000256" key="4">
    <source>
        <dbReference type="ARBA" id="ARBA00023136"/>
    </source>
</evidence>
<evidence type="ECO:0000313" key="9">
    <source>
        <dbReference type="EMBL" id="KAG0146500.1"/>
    </source>
</evidence>
<dbReference type="EMBL" id="MU167260">
    <property type="protein sequence ID" value="KAG0146500.1"/>
    <property type="molecule type" value="Genomic_DNA"/>
</dbReference>
<dbReference type="Pfam" id="PF13886">
    <property type="entry name" value="TM7S3_TM198"/>
    <property type="match status" value="1"/>
</dbReference>
<gene>
    <name evidence="9" type="ORF">CROQUDRAFT_133108</name>
</gene>
<dbReference type="AlphaFoldDB" id="A0A9P6TCB5"/>
<feature type="region of interest" description="Disordered" evidence="5">
    <location>
        <begin position="394"/>
        <end position="485"/>
    </location>
</feature>
<feature type="region of interest" description="Disordered" evidence="5">
    <location>
        <begin position="696"/>
        <end position="795"/>
    </location>
</feature>
<feature type="domain" description="TM7S3/TM198-like" evidence="8">
    <location>
        <begin position="131"/>
        <end position="349"/>
    </location>
</feature>
<evidence type="ECO:0000313" key="10">
    <source>
        <dbReference type="Proteomes" id="UP000886653"/>
    </source>
</evidence>
<organism evidence="9 10">
    <name type="scientific">Cronartium quercuum f. sp. fusiforme G11</name>
    <dbReference type="NCBI Taxonomy" id="708437"/>
    <lineage>
        <taxon>Eukaryota</taxon>
        <taxon>Fungi</taxon>
        <taxon>Dikarya</taxon>
        <taxon>Basidiomycota</taxon>
        <taxon>Pucciniomycotina</taxon>
        <taxon>Pucciniomycetes</taxon>
        <taxon>Pucciniales</taxon>
        <taxon>Coleosporiaceae</taxon>
        <taxon>Cronartium</taxon>
    </lineage>
</organism>
<feature type="transmembrane region" description="Helical" evidence="6">
    <location>
        <begin position="153"/>
        <end position="175"/>
    </location>
</feature>
<feature type="compositionally biased region" description="Polar residues" evidence="5">
    <location>
        <begin position="466"/>
        <end position="480"/>
    </location>
</feature>
<comment type="caution">
    <text evidence="9">The sequence shown here is derived from an EMBL/GenBank/DDBJ whole genome shotgun (WGS) entry which is preliminary data.</text>
</comment>
<feature type="region of interest" description="Disordered" evidence="5">
    <location>
        <begin position="531"/>
        <end position="584"/>
    </location>
</feature>
<reference evidence="9" key="1">
    <citation type="submission" date="2013-11" db="EMBL/GenBank/DDBJ databases">
        <title>Genome sequence of the fusiform rust pathogen reveals effectors for host alternation and coevolution with pine.</title>
        <authorList>
            <consortium name="DOE Joint Genome Institute"/>
            <person name="Smith K."/>
            <person name="Pendleton A."/>
            <person name="Kubisiak T."/>
            <person name="Anderson C."/>
            <person name="Salamov A."/>
            <person name="Aerts A."/>
            <person name="Riley R."/>
            <person name="Clum A."/>
            <person name="Lindquist E."/>
            <person name="Ence D."/>
            <person name="Campbell M."/>
            <person name="Kronenberg Z."/>
            <person name="Feau N."/>
            <person name="Dhillon B."/>
            <person name="Hamelin R."/>
            <person name="Burleigh J."/>
            <person name="Smith J."/>
            <person name="Yandell M."/>
            <person name="Nelson C."/>
            <person name="Grigoriev I."/>
            <person name="Davis J."/>
        </authorList>
    </citation>
    <scope>NUCLEOTIDE SEQUENCE</scope>
    <source>
        <strain evidence="9">G11</strain>
    </source>
</reference>
<protein>
    <recommendedName>
        <fullName evidence="8">TM7S3/TM198-like domain-containing protein</fullName>
    </recommendedName>
</protein>
<feature type="compositionally biased region" description="Polar residues" evidence="5">
    <location>
        <begin position="709"/>
        <end position="725"/>
    </location>
</feature>
<feature type="region of interest" description="Disordered" evidence="5">
    <location>
        <begin position="45"/>
        <end position="108"/>
    </location>
</feature>
<feature type="compositionally biased region" description="Low complexity" evidence="5">
    <location>
        <begin position="45"/>
        <end position="58"/>
    </location>
</feature>
<feature type="compositionally biased region" description="Basic and acidic residues" evidence="5">
    <location>
        <begin position="728"/>
        <end position="739"/>
    </location>
</feature>